<comment type="caution">
    <text evidence="2">The sequence shown here is derived from an EMBL/GenBank/DDBJ whole genome shotgun (WGS) entry which is preliminary data.</text>
</comment>
<feature type="region of interest" description="Disordered" evidence="1">
    <location>
        <begin position="1"/>
        <end position="25"/>
    </location>
</feature>
<dbReference type="Proteomes" id="UP000327013">
    <property type="component" value="Unassembled WGS sequence"/>
</dbReference>
<keyword evidence="3" id="KW-1185">Reference proteome</keyword>
<protein>
    <submittedName>
        <fullName evidence="2">Uncharacterized protein</fullName>
    </submittedName>
</protein>
<proteinExistence type="predicted"/>
<evidence type="ECO:0000256" key="1">
    <source>
        <dbReference type="SAM" id="MobiDB-lite"/>
    </source>
</evidence>
<evidence type="ECO:0000313" key="3">
    <source>
        <dbReference type="Proteomes" id="UP000327013"/>
    </source>
</evidence>
<dbReference type="EMBL" id="VIBQ01000010">
    <property type="protein sequence ID" value="KAB8338923.1"/>
    <property type="molecule type" value="Genomic_DNA"/>
</dbReference>
<accession>A0A5N6KR41</accession>
<organism evidence="2 3">
    <name type="scientific">Carpinus fangiana</name>
    <dbReference type="NCBI Taxonomy" id="176857"/>
    <lineage>
        <taxon>Eukaryota</taxon>
        <taxon>Viridiplantae</taxon>
        <taxon>Streptophyta</taxon>
        <taxon>Embryophyta</taxon>
        <taxon>Tracheophyta</taxon>
        <taxon>Spermatophyta</taxon>
        <taxon>Magnoliopsida</taxon>
        <taxon>eudicotyledons</taxon>
        <taxon>Gunneridae</taxon>
        <taxon>Pentapetalae</taxon>
        <taxon>rosids</taxon>
        <taxon>fabids</taxon>
        <taxon>Fagales</taxon>
        <taxon>Betulaceae</taxon>
        <taxon>Carpinus</taxon>
    </lineage>
</organism>
<name>A0A5N6KR41_9ROSI</name>
<reference evidence="2 3" key="1">
    <citation type="submission" date="2019-06" db="EMBL/GenBank/DDBJ databases">
        <title>A chromosomal-level reference genome of Carpinus fangiana (Coryloideae, Betulaceae).</title>
        <authorList>
            <person name="Yang X."/>
            <person name="Wang Z."/>
            <person name="Zhang L."/>
            <person name="Hao G."/>
            <person name="Liu J."/>
            <person name="Yang Y."/>
        </authorList>
    </citation>
    <scope>NUCLEOTIDE SEQUENCE [LARGE SCALE GENOMIC DNA]</scope>
    <source>
        <strain evidence="2">Cfa_2016G</strain>
        <tissue evidence="2">Leaf</tissue>
    </source>
</reference>
<dbReference type="AlphaFoldDB" id="A0A5N6KR41"/>
<evidence type="ECO:0000313" key="2">
    <source>
        <dbReference type="EMBL" id="KAB8338923.1"/>
    </source>
</evidence>
<gene>
    <name evidence="2" type="ORF">FH972_021863</name>
</gene>
<feature type="compositionally biased region" description="Basic and acidic residues" evidence="1">
    <location>
        <begin position="10"/>
        <end position="25"/>
    </location>
</feature>
<sequence>MQAQQIEAEESIRAGRVETQDNGEFEHRHGETLILCQAVGQELIQEACKPWRGAGVGGVRYAQGRTGTLLPHAAMSEHDGGE</sequence>